<dbReference type="InterPro" id="IPR038731">
    <property type="entry name" value="RgtA/B/C-like"/>
</dbReference>
<feature type="transmembrane region" description="Helical" evidence="8">
    <location>
        <begin position="309"/>
        <end position="330"/>
    </location>
</feature>
<dbReference type="PANTHER" id="PTHR33908:SF11">
    <property type="entry name" value="MEMBRANE PROTEIN"/>
    <property type="match status" value="1"/>
</dbReference>
<dbReference type="PANTHER" id="PTHR33908">
    <property type="entry name" value="MANNOSYLTRANSFERASE YKCB-RELATED"/>
    <property type="match status" value="1"/>
</dbReference>
<organism evidence="10">
    <name type="scientific">marine metagenome</name>
    <dbReference type="NCBI Taxonomy" id="408172"/>
    <lineage>
        <taxon>unclassified sequences</taxon>
        <taxon>metagenomes</taxon>
        <taxon>ecological metagenomes</taxon>
    </lineage>
</organism>
<feature type="transmembrane region" description="Helical" evidence="8">
    <location>
        <begin position="116"/>
        <end position="133"/>
    </location>
</feature>
<keyword evidence="5 8" id="KW-0812">Transmembrane</keyword>
<reference evidence="10" key="1">
    <citation type="submission" date="2018-05" db="EMBL/GenBank/DDBJ databases">
        <authorList>
            <person name="Lanie J.A."/>
            <person name="Ng W.-L."/>
            <person name="Kazmierczak K.M."/>
            <person name="Andrzejewski T.M."/>
            <person name="Davidsen T.M."/>
            <person name="Wayne K.J."/>
            <person name="Tettelin H."/>
            <person name="Glass J.I."/>
            <person name="Rusch D."/>
            <person name="Podicherti R."/>
            <person name="Tsui H.-C.T."/>
            <person name="Winkler M.E."/>
        </authorList>
    </citation>
    <scope>NUCLEOTIDE SEQUENCE</scope>
</reference>
<comment type="subcellular location">
    <subcellularLocation>
        <location evidence="1">Cell membrane</location>
        <topology evidence="1">Multi-pass membrane protein</topology>
    </subcellularLocation>
</comment>
<evidence type="ECO:0000256" key="3">
    <source>
        <dbReference type="ARBA" id="ARBA00022676"/>
    </source>
</evidence>
<feature type="transmembrane region" description="Helical" evidence="8">
    <location>
        <begin position="185"/>
        <end position="206"/>
    </location>
</feature>
<dbReference type="GO" id="GO:0016763">
    <property type="term" value="F:pentosyltransferase activity"/>
    <property type="evidence" value="ECO:0007669"/>
    <property type="project" value="TreeGrafter"/>
</dbReference>
<proteinExistence type="predicted"/>
<accession>A0A381UQC4</accession>
<evidence type="ECO:0000313" key="10">
    <source>
        <dbReference type="EMBL" id="SVA29537.1"/>
    </source>
</evidence>
<keyword evidence="2" id="KW-1003">Cell membrane</keyword>
<feature type="transmembrane region" description="Helical" evidence="8">
    <location>
        <begin position="336"/>
        <end position="356"/>
    </location>
</feature>
<evidence type="ECO:0000256" key="1">
    <source>
        <dbReference type="ARBA" id="ARBA00004651"/>
    </source>
</evidence>
<gene>
    <name evidence="10" type="ORF">METZ01_LOCUS82391</name>
</gene>
<keyword evidence="7 8" id="KW-0472">Membrane</keyword>
<evidence type="ECO:0000256" key="6">
    <source>
        <dbReference type="ARBA" id="ARBA00022989"/>
    </source>
</evidence>
<feature type="transmembrane region" description="Helical" evidence="8">
    <location>
        <begin position="368"/>
        <end position="386"/>
    </location>
</feature>
<sequence>MSLNNKPYPRFSPTFLLFALILLGGVLRAYQLDRTLGGFDENHYLLFFGFTSLKEIVTSYFNASNHVFHTILMRLMMSAFGEDSEIAIRFPSFAAGIACLGMIYKLAELIFNSSAIARMALLIAVISPTHILYSQTARGYSLMMFLSITLVYATLKILENKHLTQWGVVAVIAGFLSVYTLPTNIYFIFSLACWVFLVLFIPKWSSGFDYQSYVRKRICIAFLVVFGFTALFTLLVYLPLLDEMVEVAKYDINHAQNEYGLKQNPILGVFLQVLPQSVLLIFKNPLHWFLPVLVIGVFSGKTSRTSYRLLPPCVLFIPLILILFTGVSGYPRNYLFNLPLLIIFMAGGIDRIGRFLGSLLKHPKAGEILINLFLLGYVLISASLVLPKHYTSLKVESGDEYRKKVQEHTNPLDLIAIADSNHFLYAREVYRKNVKNIISENKMAGIKLIISKDLDFNNYQIPTSLGMVPLLQGLFDKNKLSKQDISGGKNLISLADSKSTGLLPKNFNTVYNWHILSGSGTLKNNYNQSLTGSHSLLLQAEQGKNLVVGAVFPNPVKIQKQSLLVMTWSAKNSKTHGPVNDPLITAKIKAGDTIENLQLIMGKINFGIRLRLKKERGLFNDGDWPVYVSLGRLLPGEYIMSLLLNCTKGNSVIYDSLQVYIVEISDSFLSSNIE</sequence>
<evidence type="ECO:0000259" key="9">
    <source>
        <dbReference type="Pfam" id="PF13231"/>
    </source>
</evidence>
<dbReference type="GO" id="GO:0005886">
    <property type="term" value="C:plasma membrane"/>
    <property type="evidence" value="ECO:0007669"/>
    <property type="project" value="UniProtKB-SubCell"/>
</dbReference>
<protein>
    <recommendedName>
        <fullName evidence="9">Glycosyltransferase RgtA/B/C/D-like domain-containing protein</fullName>
    </recommendedName>
</protein>
<evidence type="ECO:0000256" key="8">
    <source>
        <dbReference type="SAM" id="Phobius"/>
    </source>
</evidence>
<feature type="transmembrane region" description="Helical" evidence="8">
    <location>
        <begin position="277"/>
        <end position="297"/>
    </location>
</feature>
<name>A0A381UQC4_9ZZZZ</name>
<dbReference type="EMBL" id="UINC01006770">
    <property type="protein sequence ID" value="SVA29537.1"/>
    <property type="molecule type" value="Genomic_DNA"/>
</dbReference>
<dbReference type="GO" id="GO:0008610">
    <property type="term" value="P:lipid biosynthetic process"/>
    <property type="evidence" value="ECO:0007669"/>
    <property type="project" value="UniProtKB-ARBA"/>
</dbReference>
<evidence type="ECO:0000256" key="7">
    <source>
        <dbReference type="ARBA" id="ARBA00023136"/>
    </source>
</evidence>
<feature type="transmembrane region" description="Helical" evidence="8">
    <location>
        <begin position="86"/>
        <end position="104"/>
    </location>
</feature>
<evidence type="ECO:0000256" key="2">
    <source>
        <dbReference type="ARBA" id="ARBA00022475"/>
    </source>
</evidence>
<dbReference type="AlphaFoldDB" id="A0A381UQC4"/>
<dbReference type="Pfam" id="PF13231">
    <property type="entry name" value="PMT_2"/>
    <property type="match status" value="1"/>
</dbReference>
<feature type="transmembrane region" description="Helical" evidence="8">
    <location>
        <begin position="218"/>
        <end position="240"/>
    </location>
</feature>
<evidence type="ECO:0000256" key="5">
    <source>
        <dbReference type="ARBA" id="ARBA00022692"/>
    </source>
</evidence>
<keyword evidence="6 8" id="KW-1133">Transmembrane helix</keyword>
<feature type="domain" description="Glycosyltransferase RgtA/B/C/D-like" evidence="9">
    <location>
        <begin position="71"/>
        <end position="200"/>
    </location>
</feature>
<feature type="transmembrane region" description="Helical" evidence="8">
    <location>
        <begin position="139"/>
        <end position="155"/>
    </location>
</feature>
<feature type="transmembrane region" description="Helical" evidence="8">
    <location>
        <begin position="162"/>
        <end position="179"/>
    </location>
</feature>
<evidence type="ECO:0000256" key="4">
    <source>
        <dbReference type="ARBA" id="ARBA00022679"/>
    </source>
</evidence>
<dbReference type="InterPro" id="IPR050297">
    <property type="entry name" value="LipidA_mod_glycosyltrf_83"/>
</dbReference>
<keyword evidence="3" id="KW-0328">Glycosyltransferase</keyword>
<keyword evidence="4" id="KW-0808">Transferase</keyword>